<evidence type="ECO:0000313" key="3">
    <source>
        <dbReference type="EMBL" id="GET92597.1"/>
    </source>
</evidence>
<evidence type="ECO:0000256" key="1">
    <source>
        <dbReference type="SAM" id="Coils"/>
    </source>
</evidence>
<feature type="compositionally biased region" description="Basic residues" evidence="2">
    <location>
        <begin position="572"/>
        <end position="587"/>
    </location>
</feature>
<dbReference type="OrthoDB" id="263350at2759"/>
<organism evidence="3 4">
    <name type="scientific">Leishmania tarentolae</name>
    <name type="common">Sauroleishmania tarentolae</name>
    <dbReference type="NCBI Taxonomy" id="5689"/>
    <lineage>
        <taxon>Eukaryota</taxon>
        <taxon>Discoba</taxon>
        <taxon>Euglenozoa</taxon>
        <taxon>Kinetoplastea</taxon>
        <taxon>Metakinetoplastina</taxon>
        <taxon>Trypanosomatida</taxon>
        <taxon>Trypanosomatidae</taxon>
        <taxon>Leishmaniinae</taxon>
        <taxon>Leishmania</taxon>
        <taxon>lizard Leishmania</taxon>
    </lineage>
</organism>
<feature type="compositionally biased region" description="Basic residues" evidence="2">
    <location>
        <begin position="508"/>
        <end position="525"/>
    </location>
</feature>
<dbReference type="AlphaFoldDB" id="A0A640KYG1"/>
<name>A0A640KYG1_LEITA</name>
<gene>
    <name evidence="3" type="ORF">LtaPh_3510000</name>
</gene>
<evidence type="ECO:0000256" key="2">
    <source>
        <dbReference type="SAM" id="MobiDB-lite"/>
    </source>
</evidence>
<feature type="coiled-coil region" evidence="1">
    <location>
        <begin position="77"/>
        <end position="104"/>
    </location>
</feature>
<accession>A0A640KYG1</accession>
<feature type="region of interest" description="Disordered" evidence="2">
    <location>
        <begin position="483"/>
        <end position="532"/>
    </location>
</feature>
<proteinExistence type="predicted"/>
<dbReference type="EMBL" id="BLBS01000056">
    <property type="protein sequence ID" value="GET92597.1"/>
    <property type="molecule type" value="Genomic_DNA"/>
</dbReference>
<feature type="compositionally biased region" description="Polar residues" evidence="2">
    <location>
        <begin position="292"/>
        <end position="316"/>
    </location>
</feature>
<keyword evidence="1" id="KW-0175">Coiled coil</keyword>
<sequence length="587" mass="65989">MRRLEKSIHGVSHGFLLSAKRHARKRQLQREHTNGPGINGLSEIKLKGMVEEPSRPSPDLSSLRGSGMMAAPVTTSLDRIRTQIATLRSENRLIMEEARQAAEKRQWEKLVKEQKEHDSLRVGISPTHEKTRDDFLTKLIQSEYSRLNKPNDAFRVGKEVVDGVAQRSFLLHERRFKDADDVLRKSTSTTDTQRYMTLTFSPSPEQRAHLVEILKRMQVQWSAELEKLTRASISIQSSPQSSTNTTVEASSGVTSRLAWLTVLDELSDEDIRALWESGILDAETLLSLLSDISSGTPSRTESTVVPENTRGDNSQDASHEDAPADLLFDEKIKYVQQLHYLQEITNTIRETELGDVPPIDLAPAIVKAKRRQFDDVTKDELLQLEQYEESAVMHLPLKEPSPNTGASRAVKAGPCNVCVPAAMLERALFPSNCFLNAVAQKDAVLRRSLERMERIKRETLLDPEFQEAVRFAHTVEEASVAPHLRGWSSSDGDDGDVSGESSSTPLRATRRTVSKHEKRAARSHQLRGPMARSPYSPEVIPYFYNDMRSIVPPRGAFNLPDPAPTKAERAALRGRRRRARKGARYSK</sequence>
<protein>
    <submittedName>
        <fullName evidence="3">Uncharacterized protein</fullName>
    </submittedName>
</protein>
<comment type="caution">
    <text evidence="3">The sequence shown here is derived from an EMBL/GenBank/DDBJ whole genome shotgun (WGS) entry which is preliminary data.</text>
</comment>
<reference evidence="3" key="1">
    <citation type="submission" date="2019-11" db="EMBL/GenBank/DDBJ databases">
        <title>Leishmania tarentolae CDS.</title>
        <authorList>
            <person name="Goto Y."/>
            <person name="Yamagishi J."/>
        </authorList>
    </citation>
    <scope>NUCLEOTIDE SEQUENCE [LARGE SCALE GENOMIC DNA]</scope>
    <source>
        <strain evidence="3">Parrot Tar II</strain>
    </source>
</reference>
<keyword evidence="4" id="KW-1185">Reference proteome</keyword>
<evidence type="ECO:0000313" key="4">
    <source>
        <dbReference type="Proteomes" id="UP000419144"/>
    </source>
</evidence>
<feature type="region of interest" description="Disordered" evidence="2">
    <location>
        <begin position="554"/>
        <end position="587"/>
    </location>
</feature>
<feature type="region of interest" description="Disordered" evidence="2">
    <location>
        <begin position="292"/>
        <end position="320"/>
    </location>
</feature>
<dbReference type="Proteomes" id="UP000419144">
    <property type="component" value="Unassembled WGS sequence"/>
</dbReference>
<dbReference type="VEuPathDB" id="TriTrypDB:LtaPh_3510000"/>